<dbReference type="InterPro" id="IPR047581">
    <property type="entry name" value="EcSI_cupin"/>
</dbReference>
<gene>
    <name evidence="9" type="ORF">IAA53_07625</name>
</gene>
<sequence length="230" mass="26588">MKRSELNKILQENVDFIAGMNFKLPPFAFWTAEDWKNKDDRYCEIKDNMLGWDITDFGYGDFHKIGLLMFTIRNGSLVDARYPKPYAEKLLITEENQVTPYHYHYQKMEDIINRGGGNLLVKLYNRTEDDGLDQESPVTVYVDGFRNEVPAGTVIRLQPGESITLYPGVYHSFWGEEGCGKILVGEVSKVNDDRTDNHFLEKTGRFPEIEEDEAPLYLLYQDYAEMGTKA</sequence>
<evidence type="ECO:0000256" key="4">
    <source>
        <dbReference type="ARBA" id="ARBA00023235"/>
    </source>
</evidence>
<evidence type="ECO:0000256" key="5">
    <source>
        <dbReference type="ARBA" id="ARBA00023277"/>
    </source>
</evidence>
<dbReference type="SUPFAM" id="SSF51182">
    <property type="entry name" value="RmlC-like cupins"/>
    <property type="match status" value="1"/>
</dbReference>
<accession>A0A9D1DI80</accession>
<dbReference type="GO" id="GO:0046872">
    <property type="term" value="F:metal ion binding"/>
    <property type="evidence" value="ECO:0007669"/>
    <property type="project" value="UniProtKB-KW"/>
</dbReference>
<protein>
    <recommendedName>
        <fullName evidence="8">D-lyxose ketol-isomerase</fullName>
        <ecNumber evidence="8">5.3.1.15</ecNumber>
    </recommendedName>
</protein>
<keyword evidence="5" id="KW-0119">Carbohydrate metabolism</keyword>
<dbReference type="Gene3D" id="2.60.120.10">
    <property type="entry name" value="Jelly Rolls"/>
    <property type="match status" value="1"/>
</dbReference>
<comment type="similarity">
    <text evidence="7">Belongs to the D-lyxose ketol-isomerase family.</text>
</comment>
<evidence type="ECO:0000256" key="3">
    <source>
        <dbReference type="ARBA" id="ARBA00023211"/>
    </source>
</evidence>
<evidence type="ECO:0000256" key="2">
    <source>
        <dbReference type="ARBA" id="ARBA00022723"/>
    </source>
</evidence>
<dbReference type="CDD" id="cd20309">
    <property type="entry name" value="cupin_EcSI"/>
    <property type="match status" value="1"/>
</dbReference>
<comment type="catalytic activity">
    <reaction evidence="6">
        <text>D-lyxose = D-xylulose</text>
        <dbReference type="Rhea" id="RHEA:14201"/>
        <dbReference type="ChEBI" id="CHEBI:16789"/>
        <dbReference type="ChEBI" id="CHEBI:17140"/>
        <dbReference type="EC" id="5.3.1.15"/>
    </reaction>
</comment>
<proteinExistence type="inferred from homology"/>
<organism evidence="9 10">
    <name type="scientific">Candidatus Avoscillospira avicola</name>
    <dbReference type="NCBI Taxonomy" id="2840706"/>
    <lineage>
        <taxon>Bacteria</taxon>
        <taxon>Bacillati</taxon>
        <taxon>Bacillota</taxon>
        <taxon>Clostridia</taxon>
        <taxon>Eubacteriales</taxon>
        <taxon>Oscillospiraceae</taxon>
        <taxon>Oscillospiraceae incertae sedis</taxon>
        <taxon>Candidatus Avoscillospira</taxon>
    </lineage>
</organism>
<reference evidence="9" key="2">
    <citation type="journal article" date="2021" name="PeerJ">
        <title>Extensive microbial diversity within the chicken gut microbiome revealed by metagenomics and culture.</title>
        <authorList>
            <person name="Gilroy R."/>
            <person name="Ravi A."/>
            <person name="Getino M."/>
            <person name="Pursley I."/>
            <person name="Horton D.L."/>
            <person name="Alikhan N.F."/>
            <person name="Baker D."/>
            <person name="Gharbi K."/>
            <person name="Hall N."/>
            <person name="Watson M."/>
            <person name="Adriaenssens E.M."/>
            <person name="Foster-Nyarko E."/>
            <person name="Jarju S."/>
            <person name="Secka A."/>
            <person name="Antonio M."/>
            <person name="Oren A."/>
            <person name="Chaudhuri R.R."/>
            <person name="La Ragione R."/>
            <person name="Hildebrand F."/>
            <person name="Pallen M.J."/>
        </authorList>
    </citation>
    <scope>NUCLEOTIDE SEQUENCE</scope>
    <source>
        <strain evidence="9">ChiBcec15-4380</strain>
    </source>
</reference>
<comment type="cofactor">
    <cofactor evidence="1">
        <name>Mn(2+)</name>
        <dbReference type="ChEBI" id="CHEBI:29035"/>
    </cofactor>
</comment>
<evidence type="ECO:0000256" key="1">
    <source>
        <dbReference type="ARBA" id="ARBA00001936"/>
    </source>
</evidence>
<dbReference type="InterPro" id="IPR010864">
    <property type="entry name" value="D-lyxose_isomer"/>
</dbReference>
<dbReference type="GO" id="GO:0047828">
    <property type="term" value="F:D-lyxose ketol-isomerase activity"/>
    <property type="evidence" value="ECO:0007669"/>
    <property type="project" value="UniProtKB-EC"/>
</dbReference>
<evidence type="ECO:0000313" key="10">
    <source>
        <dbReference type="Proteomes" id="UP000824239"/>
    </source>
</evidence>
<dbReference type="InterPro" id="IPR014710">
    <property type="entry name" value="RmlC-like_jellyroll"/>
</dbReference>
<keyword evidence="4 9" id="KW-0413">Isomerase</keyword>
<dbReference type="AlphaFoldDB" id="A0A9D1DI80"/>
<name>A0A9D1DI80_9FIRM</name>
<evidence type="ECO:0000256" key="8">
    <source>
        <dbReference type="ARBA" id="ARBA00044972"/>
    </source>
</evidence>
<dbReference type="InterPro" id="IPR011051">
    <property type="entry name" value="RmlC_Cupin_sf"/>
</dbReference>
<keyword evidence="2" id="KW-0479">Metal-binding</keyword>
<dbReference type="Pfam" id="PF07385">
    <property type="entry name" value="Lyx_isomer"/>
    <property type="match status" value="1"/>
</dbReference>
<evidence type="ECO:0000256" key="7">
    <source>
        <dbReference type="ARBA" id="ARBA00044951"/>
    </source>
</evidence>
<dbReference type="EMBL" id="DVHE01000058">
    <property type="protein sequence ID" value="HIR51140.1"/>
    <property type="molecule type" value="Genomic_DNA"/>
</dbReference>
<evidence type="ECO:0000313" key="9">
    <source>
        <dbReference type="EMBL" id="HIR51140.1"/>
    </source>
</evidence>
<keyword evidence="3" id="KW-0464">Manganese</keyword>
<reference evidence="9" key="1">
    <citation type="submission" date="2020-10" db="EMBL/GenBank/DDBJ databases">
        <authorList>
            <person name="Gilroy R."/>
        </authorList>
    </citation>
    <scope>NUCLEOTIDE SEQUENCE</scope>
    <source>
        <strain evidence="9">ChiBcec15-4380</strain>
    </source>
</reference>
<dbReference type="Proteomes" id="UP000824239">
    <property type="component" value="Unassembled WGS sequence"/>
</dbReference>
<comment type="caution">
    <text evidence="9">The sequence shown here is derived from an EMBL/GenBank/DDBJ whole genome shotgun (WGS) entry which is preliminary data.</text>
</comment>
<dbReference type="EC" id="5.3.1.15" evidence="8"/>
<evidence type="ECO:0000256" key="6">
    <source>
        <dbReference type="ARBA" id="ARBA00044907"/>
    </source>
</evidence>